<dbReference type="eggNOG" id="ENOG502Z7YP">
    <property type="taxonomic scope" value="Bacteria"/>
</dbReference>
<dbReference type="Gene3D" id="2.40.160.10">
    <property type="entry name" value="Porin"/>
    <property type="match status" value="1"/>
</dbReference>
<feature type="chain" id="PRO_5002631426" description="Alginate export domain-containing protein" evidence="1">
    <location>
        <begin position="26"/>
        <end position="402"/>
    </location>
</feature>
<dbReference type="InterPro" id="IPR023614">
    <property type="entry name" value="Porin_dom_sf"/>
</dbReference>
<gene>
    <name evidence="3" type="ORF">GP2143_02564</name>
</gene>
<evidence type="ECO:0000259" key="2">
    <source>
        <dbReference type="Pfam" id="PF13372"/>
    </source>
</evidence>
<proteinExistence type="predicted"/>
<dbReference type="Proteomes" id="UP000004931">
    <property type="component" value="Unassembled WGS sequence"/>
</dbReference>
<dbReference type="SUPFAM" id="SSF56935">
    <property type="entry name" value="Porins"/>
    <property type="match status" value="1"/>
</dbReference>
<protein>
    <recommendedName>
        <fullName evidence="2">Alginate export domain-containing protein</fullName>
    </recommendedName>
</protein>
<accession>A0YED4</accession>
<evidence type="ECO:0000313" key="3">
    <source>
        <dbReference type="EMBL" id="EAW30770.1"/>
    </source>
</evidence>
<feature type="domain" description="Alginate export" evidence="2">
    <location>
        <begin position="42"/>
        <end position="166"/>
    </location>
</feature>
<evidence type="ECO:0000313" key="4">
    <source>
        <dbReference type="Proteomes" id="UP000004931"/>
    </source>
</evidence>
<evidence type="ECO:0000256" key="1">
    <source>
        <dbReference type="SAM" id="SignalP"/>
    </source>
</evidence>
<organism evidence="3 4">
    <name type="scientific">marine gamma proteobacterium HTCC2143</name>
    <dbReference type="NCBI Taxonomy" id="247633"/>
    <lineage>
        <taxon>Bacteria</taxon>
        <taxon>Pseudomonadati</taxon>
        <taxon>Pseudomonadota</taxon>
        <taxon>Gammaproteobacteria</taxon>
        <taxon>Cellvibrionales</taxon>
        <taxon>Spongiibacteraceae</taxon>
        <taxon>BD1-7 clade</taxon>
    </lineage>
</organism>
<keyword evidence="1" id="KW-0732">Signal</keyword>
<reference evidence="3 4" key="1">
    <citation type="journal article" date="2010" name="J. Bacteriol.">
        <title>Genome sequence of the oligotrophic marine Gammaproteobacterium HTCC2143, isolated from the Oregon Coast.</title>
        <authorList>
            <person name="Oh H.M."/>
            <person name="Kang I."/>
            <person name="Ferriera S."/>
            <person name="Giovannoni S.J."/>
            <person name="Cho J.C."/>
        </authorList>
    </citation>
    <scope>NUCLEOTIDE SEQUENCE [LARGE SCALE GENOMIC DNA]</scope>
    <source>
        <strain evidence="3 4">HTCC2143</strain>
    </source>
</reference>
<sequence length="402" mass="44149">MKTSYQVKLLAAAVIGFSTFSASYAEEVDSISSMFSDGKASLSFRYRYENVDQDGIDKSANASTLKTRLNFTSASYNNVTFFTEMDNVTVVGSERYRTPSNGKTEYPIVADPDGTDVNQAYLKYKTDGFDTAVGRQRILLAGQRFVGGVGWRQNEQTYDALSFNLPSKTGISVSYNYLWKINRIFGPENSAAQAKSWDSNSHAFLAKYDLSKNHKLSAYAYILDFEDAVANSTSTYGIGYKGNFGIVTLAADYASQSDNADNPTDYTADYVSAELGVKLKPATVSIGYELLGSDDGTAAFKTPLATLHKFQGWADKFLKTPDTGIEDTYVKVAGKVGKVSLVAVYHDFSSDEGGLDYGSELDFAATYPLHKNITAQLKYAAYNADSFATDTDKVWLTMNFKF</sequence>
<comment type="caution">
    <text evidence="3">The sequence shown here is derived from an EMBL/GenBank/DDBJ whole genome shotgun (WGS) entry which is preliminary data.</text>
</comment>
<name>A0YED4_9GAMM</name>
<dbReference type="STRING" id="247633.GP2143_02564"/>
<dbReference type="OrthoDB" id="9767539at2"/>
<dbReference type="InterPro" id="IPR025388">
    <property type="entry name" value="Alginate_export_dom"/>
</dbReference>
<dbReference type="AlphaFoldDB" id="A0YED4"/>
<dbReference type="Pfam" id="PF13372">
    <property type="entry name" value="Alginate_exp"/>
    <property type="match status" value="1"/>
</dbReference>
<keyword evidence="4" id="KW-1185">Reference proteome</keyword>
<dbReference type="EMBL" id="AAVT01000006">
    <property type="protein sequence ID" value="EAW30770.1"/>
    <property type="molecule type" value="Genomic_DNA"/>
</dbReference>
<feature type="signal peptide" evidence="1">
    <location>
        <begin position="1"/>
        <end position="25"/>
    </location>
</feature>